<feature type="domain" description="Prepilin peptidase A24 N-terminal" evidence="9">
    <location>
        <begin position="11"/>
        <end position="94"/>
    </location>
</feature>
<evidence type="ECO:0000256" key="2">
    <source>
        <dbReference type="ARBA" id="ARBA00005801"/>
    </source>
</evidence>
<dbReference type="Pfam" id="PF01478">
    <property type="entry name" value="Peptidase_A24"/>
    <property type="match status" value="1"/>
</dbReference>
<keyword evidence="5 7" id="KW-1133">Transmembrane helix</keyword>
<accession>A0ABV4DWK7</accession>
<evidence type="ECO:0000256" key="1">
    <source>
        <dbReference type="ARBA" id="ARBA00004651"/>
    </source>
</evidence>
<feature type="transmembrane region" description="Helical" evidence="7">
    <location>
        <begin position="226"/>
        <end position="245"/>
    </location>
</feature>
<keyword evidence="10" id="KW-0378">Hydrolase</keyword>
<comment type="caution">
    <text evidence="10">The sequence shown here is derived from an EMBL/GenBank/DDBJ whole genome shotgun (WGS) entry which is preliminary data.</text>
</comment>
<feature type="transmembrane region" description="Helical" evidence="7">
    <location>
        <begin position="6"/>
        <end position="27"/>
    </location>
</feature>
<keyword evidence="3" id="KW-1003">Cell membrane</keyword>
<sequence>MNIYYAVAVFIFGTVIGSFLNVCIYRIPKGESVVYPSSHCTNCSTEIKWFDLVPIVSYIVLRGKCRYCGEKISAGYPIIEFATAFLYLMLYVKFGLSIEFARYAVFTGILIVVSVIDFNTTDVYFSTIVTGIVFALAFILLYWHMGLEIKSFIYGGILSGLFFTIIIFVTRGGMGWGDMEICLFCGLFLGLKLSFAAIFLSFMLGSIVGLILILSGKKSKKDYIPFGPFISISSIIAIFLGRNIVNLYVI</sequence>
<feature type="transmembrane region" description="Helical" evidence="7">
    <location>
        <begin position="181"/>
        <end position="214"/>
    </location>
</feature>
<feature type="domain" description="Prepilin type IV endopeptidase peptidase" evidence="8">
    <location>
        <begin position="105"/>
        <end position="210"/>
    </location>
</feature>
<evidence type="ECO:0000259" key="8">
    <source>
        <dbReference type="Pfam" id="PF01478"/>
    </source>
</evidence>
<dbReference type="InterPro" id="IPR050882">
    <property type="entry name" value="Prepilin_peptidase/N-MTase"/>
</dbReference>
<evidence type="ECO:0000313" key="10">
    <source>
        <dbReference type="EMBL" id="MEY8762891.1"/>
    </source>
</evidence>
<keyword evidence="11" id="KW-1185">Reference proteome</keyword>
<dbReference type="EC" id="3.4.23.-" evidence="10"/>
<name>A0ABV4DWK7_9CLOT</name>
<keyword evidence="4 7" id="KW-0812">Transmembrane</keyword>
<dbReference type="PANTHER" id="PTHR30487">
    <property type="entry name" value="TYPE 4 PREPILIN-LIKE PROTEINS LEADER PEPTIDE-PROCESSING ENZYME"/>
    <property type="match status" value="1"/>
</dbReference>
<dbReference type="InterPro" id="IPR000045">
    <property type="entry name" value="Prepilin_IV_endopep_pep"/>
</dbReference>
<reference evidence="10 11" key="1">
    <citation type="submission" date="2024-08" db="EMBL/GenBank/DDBJ databases">
        <title>Clostridium lapicellarii sp. nov., and Clostridium renhuaiense sp. nov., two species isolated from the mud in a fermentation cellar used for producing sauce-flavour Chinese liquors.</title>
        <authorList>
            <person name="Yang F."/>
            <person name="Wang H."/>
            <person name="Chen L.Q."/>
            <person name="Zhou N."/>
            <person name="Lu J.J."/>
            <person name="Pu X.X."/>
            <person name="Wan B."/>
            <person name="Wang L."/>
            <person name="Liu S.J."/>
        </authorList>
    </citation>
    <scope>NUCLEOTIDE SEQUENCE [LARGE SCALE GENOMIC DNA]</scope>
    <source>
        <strain evidence="10 11">MT-113</strain>
    </source>
</reference>
<feature type="transmembrane region" description="Helical" evidence="7">
    <location>
        <begin position="100"/>
        <end position="116"/>
    </location>
</feature>
<dbReference type="GO" id="GO:0016787">
    <property type="term" value="F:hydrolase activity"/>
    <property type="evidence" value="ECO:0007669"/>
    <property type="project" value="UniProtKB-KW"/>
</dbReference>
<dbReference type="Pfam" id="PF06750">
    <property type="entry name" value="A24_N_bact"/>
    <property type="match status" value="1"/>
</dbReference>
<dbReference type="EMBL" id="JBGFFE010000003">
    <property type="protein sequence ID" value="MEY8762891.1"/>
    <property type="molecule type" value="Genomic_DNA"/>
</dbReference>
<dbReference type="PANTHER" id="PTHR30487:SF0">
    <property type="entry name" value="PREPILIN LEADER PEPTIDASE_N-METHYLTRANSFERASE-RELATED"/>
    <property type="match status" value="1"/>
</dbReference>
<dbReference type="RefSeq" id="WP_294182439.1">
    <property type="nucleotide sequence ID" value="NZ_JBGFFE010000003.1"/>
</dbReference>
<feature type="transmembrane region" description="Helical" evidence="7">
    <location>
        <begin position="151"/>
        <end position="169"/>
    </location>
</feature>
<comment type="similarity">
    <text evidence="2">Belongs to the peptidase A24 family.</text>
</comment>
<evidence type="ECO:0000313" key="11">
    <source>
        <dbReference type="Proteomes" id="UP001565220"/>
    </source>
</evidence>
<feature type="transmembrane region" description="Helical" evidence="7">
    <location>
        <begin position="74"/>
        <end position="94"/>
    </location>
</feature>
<gene>
    <name evidence="10" type="ORF">AB8S09_04400</name>
</gene>
<evidence type="ECO:0000256" key="3">
    <source>
        <dbReference type="ARBA" id="ARBA00022475"/>
    </source>
</evidence>
<feature type="transmembrane region" description="Helical" evidence="7">
    <location>
        <begin position="123"/>
        <end position="145"/>
    </location>
</feature>
<evidence type="ECO:0000256" key="5">
    <source>
        <dbReference type="ARBA" id="ARBA00022989"/>
    </source>
</evidence>
<evidence type="ECO:0000256" key="7">
    <source>
        <dbReference type="SAM" id="Phobius"/>
    </source>
</evidence>
<comment type="subcellular location">
    <subcellularLocation>
        <location evidence="1">Cell membrane</location>
        <topology evidence="1">Multi-pass membrane protein</topology>
    </subcellularLocation>
</comment>
<evidence type="ECO:0000259" key="9">
    <source>
        <dbReference type="Pfam" id="PF06750"/>
    </source>
</evidence>
<proteinExistence type="inferred from homology"/>
<organism evidence="10 11">
    <name type="scientific">Clostridium lapidicellarium</name>
    <dbReference type="NCBI Taxonomy" id="3240931"/>
    <lineage>
        <taxon>Bacteria</taxon>
        <taxon>Bacillati</taxon>
        <taxon>Bacillota</taxon>
        <taxon>Clostridia</taxon>
        <taxon>Eubacteriales</taxon>
        <taxon>Clostridiaceae</taxon>
        <taxon>Clostridium</taxon>
    </lineage>
</organism>
<dbReference type="Proteomes" id="UP001565220">
    <property type="component" value="Unassembled WGS sequence"/>
</dbReference>
<evidence type="ECO:0000256" key="6">
    <source>
        <dbReference type="ARBA" id="ARBA00023136"/>
    </source>
</evidence>
<dbReference type="InterPro" id="IPR010627">
    <property type="entry name" value="Prepilin_pept_A24_N"/>
</dbReference>
<keyword evidence="6 7" id="KW-0472">Membrane</keyword>
<protein>
    <submittedName>
        <fullName evidence="10">A24 family peptidase</fullName>
        <ecNumber evidence="10">3.4.23.-</ecNumber>
    </submittedName>
</protein>
<dbReference type="Gene3D" id="1.20.120.1220">
    <property type="match status" value="1"/>
</dbReference>
<evidence type="ECO:0000256" key="4">
    <source>
        <dbReference type="ARBA" id="ARBA00022692"/>
    </source>
</evidence>